<evidence type="ECO:0000313" key="1">
    <source>
        <dbReference type="EnsemblPlants" id="AET4Gv20861200.1"/>
    </source>
</evidence>
<dbReference type="Gene3D" id="1.25.40.10">
    <property type="entry name" value="Tetratricopeptide repeat domain"/>
    <property type="match status" value="1"/>
</dbReference>
<sequence>PPMPTMGRRQAGPSPMAAAAALCQALAPAPALLLRRQDLVRLLSTQAQSSTAPTISPAELARIKNSIRSADTPLDELAALFLKGIPHPPFLGDRSIFSLAVSRLTAAAHPDLVYRVLSASLTTLPAPHPSEGFLVRLIMLYVAAGMRTHSLSTFRLVVPPSDRALSALLAAYYDADQPARAIQAFRDLPAKLSIMPGIVSHNVLLKCMVATGDVAGARQVFDGMP</sequence>
<reference evidence="1" key="3">
    <citation type="journal article" date="2017" name="Nature">
        <title>Genome sequence of the progenitor of the wheat D genome Aegilops tauschii.</title>
        <authorList>
            <person name="Luo M.C."/>
            <person name="Gu Y.Q."/>
            <person name="Puiu D."/>
            <person name="Wang H."/>
            <person name="Twardziok S.O."/>
            <person name="Deal K.R."/>
            <person name="Huo N."/>
            <person name="Zhu T."/>
            <person name="Wang L."/>
            <person name="Wang Y."/>
            <person name="McGuire P.E."/>
            <person name="Liu S."/>
            <person name="Long H."/>
            <person name="Ramasamy R.K."/>
            <person name="Rodriguez J.C."/>
            <person name="Van S.L."/>
            <person name="Yuan L."/>
            <person name="Wang Z."/>
            <person name="Xia Z."/>
            <person name="Xiao L."/>
            <person name="Anderson O.D."/>
            <person name="Ouyang S."/>
            <person name="Liang Y."/>
            <person name="Zimin A.V."/>
            <person name="Pertea G."/>
            <person name="Qi P."/>
            <person name="Bennetzen J.L."/>
            <person name="Dai X."/>
            <person name="Dawson M.W."/>
            <person name="Muller H.G."/>
            <person name="Kugler K."/>
            <person name="Rivarola-Duarte L."/>
            <person name="Spannagl M."/>
            <person name="Mayer K.F.X."/>
            <person name="Lu F.H."/>
            <person name="Bevan M.W."/>
            <person name="Leroy P."/>
            <person name="Li P."/>
            <person name="You F.M."/>
            <person name="Sun Q."/>
            <person name="Liu Z."/>
            <person name="Lyons E."/>
            <person name="Wicker T."/>
            <person name="Salzberg S.L."/>
            <person name="Devos K.M."/>
            <person name="Dvorak J."/>
        </authorList>
    </citation>
    <scope>NUCLEOTIDE SEQUENCE [LARGE SCALE GENOMIC DNA]</scope>
    <source>
        <strain evidence="1">cv. AL8/78</strain>
    </source>
</reference>
<reference evidence="2" key="2">
    <citation type="journal article" date="2017" name="Nat. Plants">
        <title>The Aegilops tauschii genome reveals multiple impacts of transposons.</title>
        <authorList>
            <person name="Zhao G."/>
            <person name="Zou C."/>
            <person name="Li K."/>
            <person name="Wang K."/>
            <person name="Li T."/>
            <person name="Gao L."/>
            <person name="Zhang X."/>
            <person name="Wang H."/>
            <person name="Yang Z."/>
            <person name="Liu X."/>
            <person name="Jiang W."/>
            <person name="Mao L."/>
            <person name="Kong X."/>
            <person name="Jiao Y."/>
            <person name="Jia J."/>
        </authorList>
    </citation>
    <scope>NUCLEOTIDE SEQUENCE [LARGE SCALE GENOMIC DNA]</scope>
    <source>
        <strain evidence="2">cv. AL8/78</strain>
    </source>
</reference>
<organism evidence="1 2">
    <name type="scientific">Aegilops tauschii subsp. strangulata</name>
    <name type="common">Goatgrass</name>
    <dbReference type="NCBI Taxonomy" id="200361"/>
    <lineage>
        <taxon>Eukaryota</taxon>
        <taxon>Viridiplantae</taxon>
        <taxon>Streptophyta</taxon>
        <taxon>Embryophyta</taxon>
        <taxon>Tracheophyta</taxon>
        <taxon>Spermatophyta</taxon>
        <taxon>Magnoliopsida</taxon>
        <taxon>Liliopsida</taxon>
        <taxon>Poales</taxon>
        <taxon>Poaceae</taxon>
        <taxon>BOP clade</taxon>
        <taxon>Pooideae</taxon>
        <taxon>Triticodae</taxon>
        <taxon>Triticeae</taxon>
        <taxon>Triticinae</taxon>
        <taxon>Aegilops</taxon>
    </lineage>
</organism>
<reference evidence="1" key="5">
    <citation type="journal article" date="2021" name="G3 (Bethesda)">
        <title>Aegilops tauschii genome assembly Aet v5.0 features greater sequence contiguity and improved annotation.</title>
        <authorList>
            <person name="Wang L."/>
            <person name="Zhu T."/>
            <person name="Rodriguez J.C."/>
            <person name="Deal K.R."/>
            <person name="Dubcovsky J."/>
            <person name="McGuire P.E."/>
            <person name="Lux T."/>
            <person name="Spannagl M."/>
            <person name="Mayer K.F.X."/>
            <person name="Baldrich P."/>
            <person name="Meyers B.C."/>
            <person name="Huo N."/>
            <person name="Gu Y.Q."/>
            <person name="Zhou H."/>
            <person name="Devos K.M."/>
            <person name="Bennetzen J.L."/>
            <person name="Unver T."/>
            <person name="Budak H."/>
            <person name="Gulick P.J."/>
            <person name="Galiba G."/>
            <person name="Kalapos B."/>
            <person name="Nelson D.R."/>
            <person name="Li P."/>
            <person name="You F.M."/>
            <person name="Luo M.C."/>
            <person name="Dvorak J."/>
        </authorList>
    </citation>
    <scope>NUCLEOTIDE SEQUENCE [LARGE SCALE GENOMIC DNA]</scope>
    <source>
        <strain evidence="1">cv. AL8/78</strain>
    </source>
</reference>
<dbReference type="Gramene" id="AET4Gv20861200.1">
    <property type="protein sequence ID" value="AET4Gv20861200.1"/>
    <property type="gene ID" value="AET4Gv20861200"/>
</dbReference>
<reference evidence="1" key="4">
    <citation type="submission" date="2019-03" db="UniProtKB">
        <authorList>
            <consortium name="EnsemblPlants"/>
        </authorList>
    </citation>
    <scope>IDENTIFICATION</scope>
</reference>
<dbReference type="STRING" id="200361.A0A453JC72"/>
<dbReference type="EnsemblPlants" id="AET4Gv20861200.1">
    <property type="protein sequence ID" value="AET4Gv20861200.1"/>
    <property type="gene ID" value="AET4Gv20861200"/>
</dbReference>
<evidence type="ECO:0000313" key="2">
    <source>
        <dbReference type="Proteomes" id="UP000015105"/>
    </source>
</evidence>
<dbReference type="AlphaFoldDB" id="A0A453JC72"/>
<dbReference type="Proteomes" id="UP000015105">
    <property type="component" value="Chromosome 4D"/>
</dbReference>
<keyword evidence="2" id="KW-1185">Reference proteome</keyword>
<evidence type="ECO:0008006" key="3">
    <source>
        <dbReference type="Google" id="ProtNLM"/>
    </source>
</evidence>
<name>A0A453JC72_AEGTS</name>
<dbReference type="InterPro" id="IPR011990">
    <property type="entry name" value="TPR-like_helical_dom_sf"/>
</dbReference>
<accession>A0A453JC72</accession>
<proteinExistence type="predicted"/>
<reference evidence="2" key="1">
    <citation type="journal article" date="2014" name="Science">
        <title>Ancient hybridizations among the ancestral genomes of bread wheat.</title>
        <authorList>
            <consortium name="International Wheat Genome Sequencing Consortium,"/>
            <person name="Marcussen T."/>
            <person name="Sandve S.R."/>
            <person name="Heier L."/>
            <person name="Spannagl M."/>
            <person name="Pfeifer M."/>
            <person name="Jakobsen K.S."/>
            <person name="Wulff B.B."/>
            <person name="Steuernagel B."/>
            <person name="Mayer K.F."/>
            <person name="Olsen O.A."/>
        </authorList>
    </citation>
    <scope>NUCLEOTIDE SEQUENCE [LARGE SCALE GENOMIC DNA]</scope>
    <source>
        <strain evidence="2">cv. AL8/78</strain>
    </source>
</reference>
<protein>
    <recommendedName>
        <fullName evidence="3">Pentacotripeptide-repeat region of PRORP domain-containing protein</fullName>
    </recommendedName>
</protein>